<dbReference type="Proteomes" id="UP000525078">
    <property type="component" value="Unassembled WGS sequence"/>
</dbReference>
<dbReference type="EMBL" id="JAATIP010000224">
    <property type="protein sequence ID" value="KAF4358592.1"/>
    <property type="molecule type" value="Genomic_DNA"/>
</dbReference>
<dbReference type="AlphaFoldDB" id="A0A7J6EJG8"/>
<dbReference type="GO" id="GO:0004674">
    <property type="term" value="F:protein serine/threonine kinase activity"/>
    <property type="evidence" value="ECO:0007669"/>
    <property type="project" value="TreeGrafter"/>
</dbReference>
<sequence>MALEIIKHKLYGQKVDVYSFGLVLWESVAGTIPYKEMNPIQAAFVVVSKNLRHLIPENCSPAMKVLIEQCCLQPKKRHWKIVEVLET</sequence>
<dbReference type="Gene3D" id="1.10.510.10">
    <property type="entry name" value="Transferase(Phosphotransferase) domain 1"/>
    <property type="match status" value="1"/>
</dbReference>
<dbReference type="Pfam" id="PF07714">
    <property type="entry name" value="PK_Tyr_Ser-Thr"/>
    <property type="match status" value="1"/>
</dbReference>
<evidence type="ECO:0000259" key="1">
    <source>
        <dbReference type="PROSITE" id="PS50011"/>
    </source>
</evidence>
<dbReference type="InterPro" id="IPR000719">
    <property type="entry name" value="Prot_kinase_dom"/>
</dbReference>
<dbReference type="PANTHER" id="PTHR44329:SF73">
    <property type="entry name" value="OS01G0201200 PROTEIN"/>
    <property type="match status" value="1"/>
</dbReference>
<proteinExistence type="predicted"/>
<evidence type="ECO:0000313" key="2">
    <source>
        <dbReference type="EMBL" id="KAF4358592.1"/>
    </source>
</evidence>
<name>A0A7J6EJG8_CANSA</name>
<gene>
    <name evidence="2" type="ORF">F8388_014363</name>
</gene>
<dbReference type="SUPFAM" id="SSF56112">
    <property type="entry name" value="Protein kinase-like (PK-like)"/>
    <property type="match status" value="1"/>
</dbReference>
<accession>A0A7J6EJG8</accession>
<reference evidence="2 3" key="1">
    <citation type="journal article" date="2020" name="bioRxiv">
        <title>Sequence and annotation of 42 cannabis genomes reveals extensive copy number variation in cannabinoid synthesis and pathogen resistance genes.</title>
        <authorList>
            <person name="Mckernan K.J."/>
            <person name="Helbert Y."/>
            <person name="Kane L.T."/>
            <person name="Ebling H."/>
            <person name="Zhang L."/>
            <person name="Liu B."/>
            <person name="Eaton Z."/>
            <person name="Mclaughlin S."/>
            <person name="Kingan S."/>
            <person name="Baybayan P."/>
            <person name="Concepcion G."/>
            <person name="Jordan M."/>
            <person name="Riva A."/>
            <person name="Barbazuk W."/>
            <person name="Harkins T."/>
        </authorList>
    </citation>
    <scope>NUCLEOTIDE SEQUENCE [LARGE SCALE GENOMIC DNA]</scope>
    <source>
        <strain evidence="3">cv. Jamaican Lion 4</strain>
        <tissue evidence="2">Leaf</tissue>
    </source>
</reference>
<protein>
    <recommendedName>
        <fullName evidence="1">Protein kinase domain-containing protein</fullName>
    </recommendedName>
</protein>
<dbReference type="InterPro" id="IPR051681">
    <property type="entry name" value="Ser/Thr_Kinases-Pseudokinases"/>
</dbReference>
<comment type="caution">
    <text evidence="2">The sequence shown here is derived from an EMBL/GenBank/DDBJ whole genome shotgun (WGS) entry which is preliminary data.</text>
</comment>
<feature type="domain" description="Protein kinase" evidence="1">
    <location>
        <begin position="1"/>
        <end position="87"/>
    </location>
</feature>
<dbReference type="GO" id="GO:0005524">
    <property type="term" value="F:ATP binding"/>
    <property type="evidence" value="ECO:0007669"/>
    <property type="project" value="InterPro"/>
</dbReference>
<evidence type="ECO:0000313" key="3">
    <source>
        <dbReference type="Proteomes" id="UP000525078"/>
    </source>
</evidence>
<dbReference type="PANTHER" id="PTHR44329">
    <property type="entry name" value="SERINE/THREONINE-PROTEIN KINASE TNNI3K-RELATED"/>
    <property type="match status" value="1"/>
</dbReference>
<dbReference type="InterPro" id="IPR011009">
    <property type="entry name" value="Kinase-like_dom_sf"/>
</dbReference>
<dbReference type="InterPro" id="IPR001245">
    <property type="entry name" value="Ser-Thr/Tyr_kinase_cat_dom"/>
</dbReference>
<organism evidence="2 3">
    <name type="scientific">Cannabis sativa</name>
    <name type="common">Hemp</name>
    <name type="synonym">Marijuana</name>
    <dbReference type="NCBI Taxonomy" id="3483"/>
    <lineage>
        <taxon>Eukaryota</taxon>
        <taxon>Viridiplantae</taxon>
        <taxon>Streptophyta</taxon>
        <taxon>Embryophyta</taxon>
        <taxon>Tracheophyta</taxon>
        <taxon>Spermatophyta</taxon>
        <taxon>Magnoliopsida</taxon>
        <taxon>eudicotyledons</taxon>
        <taxon>Gunneridae</taxon>
        <taxon>Pentapetalae</taxon>
        <taxon>rosids</taxon>
        <taxon>fabids</taxon>
        <taxon>Rosales</taxon>
        <taxon>Cannabaceae</taxon>
        <taxon>Cannabis</taxon>
    </lineage>
</organism>
<dbReference type="PROSITE" id="PS50011">
    <property type="entry name" value="PROTEIN_KINASE_DOM"/>
    <property type="match status" value="1"/>
</dbReference>